<dbReference type="GO" id="GO:0015035">
    <property type="term" value="F:protein-disulfide reductase activity"/>
    <property type="evidence" value="ECO:0007669"/>
    <property type="project" value="InterPro"/>
</dbReference>
<protein>
    <recommendedName>
        <fullName evidence="4">Thiol-disulphide oxidoreductase DCC</fullName>
    </recommendedName>
</protein>
<dbReference type="InterPro" id="IPR007263">
    <property type="entry name" value="DCC1-like"/>
</dbReference>
<feature type="transmembrane region" description="Helical" evidence="1">
    <location>
        <begin position="22"/>
        <end position="42"/>
    </location>
</feature>
<dbReference type="AlphaFoldDB" id="Q2SKG7"/>
<name>Q2SKG7_HAHCH</name>
<gene>
    <name evidence="2" type="ordered locus">HCH_02023</name>
</gene>
<reference evidence="2 3" key="1">
    <citation type="journal article" date="2005" name="Nucleic Acids Res.">
        <title>Genomic blueprint of Hahella chejuensis, a marine microbe producing an algicidal agent.</title>
        <authorList>
            <person name="Jeong H."/>
            <person name="Yim J.H."/>
            <person name="Lee C."/>
            <person name="Choi S.-H."/>
            <person name="Park Y.K."/>
            <person name="Yoon S.H."/>
            <person name="Hur C.-G."/>
            <person name="Kang H.-Y."/>
            <person name="Kim D."/>
            <person name="Lee H.H."/>
            <person name="Park K.H."/>
            <person name="Park S.-H."/>
            <person name="Park H.-S."/>
            <person name="Lee H.K."/>
            <person name="Oh T.K."/>
            <person name="Kim J.F."/>
        </authorList>
    </citation>
    <scope>NUCLEOTIDE SEQUENCE [LARGE SCALE GENOMIC DNA]</scope>
    <source>
        <strain evidence="2 3">KCTC 2396</strain>
    </source>
</reference>
<dbReference type="KEGG" id="hch:HCH_02023"/>
<evidence type="ECO:0000313" key="2">
    <source>
        <dbReference type="EMBL" id="ABC28857.1"/>
    </source>
</evidence>
<keyword evidence="1" id="KW-0812">Transmembrane</keyword>
<keyword evidence="3" id="KW-1185">Reference proteome</keyword>
<proteinExistence type="predicted"/>
<dbReference type="STRING" id="349521.HCH_02023"/>
<dbReference type="EMBL" id="CP000155">
    <property type="protein sequence ID" value="ABC28857.1"/>
    <property type="molecule type" value="Genomic_DNA"/>
</dbReference>
<dbReference type="eggNOG" id="COG3011">
    <property type="taxonomic scope" value="Bacteria"/>
</dbReference>
<dbReference type="Proteomes" id="UP000000238">
    <property type="component" value="Chromosome"/>
</dbReference>
<keyword evidence="1" id="KW-0472">Membrane</keyword>
<accession>Q2SKG7</accession>
<organism evidence="2 3">
    <name type="scientific">Hahella chejuensis (strain KCTC 2396)</name>
    <dbReference type="NCBI Taxonomy" id="349521"/>
    <lineage>
        <taxon>Bacteria</taxon>
        <taxon>Pseudomonadati</taxon>
        <taxon>Pseudomonadota</taxon>
        <taxon>Gammaproteobacteria</taxon>
        <taxon>Oceanospirillales</taxon>
        <taxon>Hahellaceae</taxon>
        <taxon>Hahella</taxon>
    </lineage>
</organism>
<evidence type="ECO:0000313" key="3">
    <source>
        <dbReference type="Proteomes" id="UP000000238"/>
    </source>
</evidence>
<dbReference type="HOGENOM" id="CLU_086500_3_1_6"/>
<keyword evidence="1" id="KW-1133">Transmembrane helix</keyword>
<evidence type="ECO:0000256" key="1">
    <source>
        <dbReference type="SAM" id="Phobius"/>
    </source>
</evidence>
<sequence>MISGTLCSRALKRASSVRSFSICLRFVVSTVRCWIAVFVFLWTSMKPKIRVFYNSACPVCDAGIKSQQKKGAICGVEWEDVHLDNEKVEDLNADLEFVRERLHVIDFNGDLRVGYEAFIAIWEVSSSEQWKAKVSKVPGLRWLLNKTYNVFAWCLYQWNRALKHW</sequence>
<evidence type="ECO:0008006" key="4">
    <source>
        <dbReference type="Google" id="ProtNLM"/>
    </source>
</evidence>
<dbReference type="Pfam" id="PF04134">
    <property type="entry name" value="DCC1-like"/>
    <property type="match status" value="1"/>
</dbReference>